<keyword evidence="3" id="KW-1003">Cell membrane</keyword>
<evidence type="ECO:0000256" key="5">
    <source>
        <dbReference type="ARBA" id="ARBA00022989"/>
    </source>
</evidence>
<organism evidence="7 8">
    <name type="scientific">Niallia nealsonii</name>
    <dbReference type="NCBI Taxonomy" id="115979"/>
    <lineage>
        <taxon>Bacteria</taxon>
        <taxon>Bacillati</taxon>
        <taxon>Bacillota</taxon>
        <taxon>Bacilli</taxon>
        <taxon>Bacillales</taxon>
        <taxon>Bacillaceae</taxon>
        <taxon>Niallia</taxon>
    </lineage>
</organism>
<reference evidence="7 8" key="1">
    <citation type="journal article" date="2003" name="Int. J. Syst. Evol. Microbiol.">
        <title>Bacillus nealsonii sp. nov., isolated from a spacecraft-assembly facility, whose spores are gamma-radiation resistant.</title>
        <authorList>
            <person name="Venkateswaran K."/>
            <person name="Kempf M."/>
            <person name="Chen F."/>
            <person name="Satomi M."/>
            <person name="Nicholson W."/>
            <person name="Kern R."/>
        </authorList>
    </citation>
    <scope>NUCLEOTIDE SEQUENCE [LARGE SCALE GENOMIC DNA]</scope>
    <source>
        <strain evidence="7 8">FO-92</strain>
    </source>
</reference>
<evidence type="ECO:0000313" key="8">
    <source>
        <dbReference type="Proteomes" id="UP000233375"/>
    </source>
</evidence>
<comment type="similarity">
    <text evidence="2">Belongs to the UPF0324 family.</text>
</comment>
<keyword evidence="4" id="KW-0812">Transmembrane</keyword>
<dbReference type="RefSeq" id="WP_101176948.1">
    <property type="nucleotide sequence ID" value="NZ_PISE01000017.1"/>
</dbReference>
<name>A0A2N0Z399_9BACI</name>
<evidence type="ECO:0000256" key="4">
    <source>
        <dbReference type="ARBA" id="ARBA00022692"/>
    </source>
</evidence>
<dbReference type="Pfam" id="PF03601">
    <property type="entry name" value="Cons_hypoth698"/>
    <property type="match status" value="1"/>
</dbReference>
<dbReference type="InterPro" id="IPR018383">
    <property type="entry name" value="UPF0324_pro"/>
</dbReference>
<accession>A0A2N0Z399</accession>
<evidence type="ECO:0000256" key="3">
    <source>
        <dbReference type="ARBA" id="ARBA00022475"/>
    </source>
</evidence>
<keyword evidence="5" id="KW-1133">Transmembrane helix</keyword>
<comment type="subcellular location">
    <subcellularLocation>
        <location evidence="1">Cell membrane</location>
        <topology evidence="1">Multi-pass membrane protein</topology>
    </subcellularLocation>
</comment>
<evidence type="ECO:0000256" key="1">
    <source>
        <dbReference type="ARBA" id="ARBA00004651"/>
    </source>
</evidence>
<protein>
    <submittedName>
        <fullName evidence="7">Uncharacterized protein</fullName>
    </submittedName>
</protein>
<evidence type="ECO:0000313" key="7">
    <source>
        <dbReference type="EMBL" id="PKG23985.1"/>
    </source>
</evidence>
<dbReference type="EMBL" id="PISE01000017">
    <property type="protein sequence ID" value="PKG23985.1"/>
    <property type="molecule type" value="Genomic_DNA"/>
</dbReference>
<dbReference type="GO" id="GO:0005886">
    <property type="term" value="C:plasma membrane"/>
    <property type="evidence" value="ECO:0007669"/>
    <property type="project" value="UniProtKB-SubCell"/>
</dbReference>
<gene>
    <name evidence="7" type="ORF">CWS01_09475</name>
</gene>
<sequence length="82" mass="8533">MAATTVALLGTIFTFADTLLFSFLNLSKTAYGIFTGGTLHEVGHVIAAAAVSGSDAVEIAIIVKLTPVALLVPSPLFYEFSE</sequence>
<proteinExistence type="inferred from homology"/>
<dbReference type="AlphaFoldDB" id="A0A2N0Z399"/>
<dbReference type="PANTHER" id="PTHR30106:SF2">
    <property type="entry name" value="UPF0324 INNER MEMBRANE PROTEIN YEIH"/>
    <property type="match status" value="1"/>
</dbReference>
<evidence type="ECO:0000256" key="2">
    <source>
        <dbReference type="ARBA" id="ARBA00007977"/>
    </source>
</evidence>
<dbReference type="Proteomes" id="UP000233375">
    <property type="component" value="Unassembled WGS sequence"/>
</dbReference>
<comment type="caution">
    <text evidence="7">The sequence shown here is derived from an EMBL/GenBank/DDBJ whole genome shotgun (WGS) entry which is preliminary data.</text>
</comment>
<keyword evidence="8" id="KW-1185">Reference proteome</keyword>
<dbReference type="OrthoDB" id="9811391at2"/>
<keyword evidence="6" id="KW-0472">Membrane</keyword>
<dbReference type="PANTHER" id="PTHR30106">
    <property type="entry name" value="INNER MEMBRANE PROTEIN YEIH-RELATED"/>
    <property type="match status" value="1"/>
</dbReference>
<evidence type="ECO:0000256" key="6">
    <source>
        <dbReference type="ARBA" id="ARBA00023136"/>
    </source>
</evidence>